<dbReference type="AlphaFoldDB" id="A0A518AMI6"/>
<dbReference type="InterPro" id="IPR011460">
    <property type="entry name" value="Lcl_C"/>
</dbReference>
<dbReference type="RefSeq" id="WP_197529129.1">
    <property type="nucleotide sequence ID" value="NZ_CP036278.1"/>
</dbReference>
<accession>A0A518AMI6</accession>
<evidence type="ECO:0000259" key="3">
    <source>
        <dbReference type="Pfam" id="PF07603"/>
    </source>
</evidence>
<feature type="compositionally biased region" description="Low complexity" evidence="1">
    <location>
        <begin position="430"/>
        <end position="443"/>
    </location>
</feature>
<feature type="compositionally biased region" description="Basic and acidic residues" evidence="1">
    <location>
        <begin position="455"/>
        <end position="486"/>
    </location>
</feature>
<feature type="region of interest" description="Disordered" evidence="1">
    <location>
        <begin position="421"/>
        <end position="502"/>
    </location>
</feature>
<feature type="chain" id="PRO_5022033233" description="Lcl C-terminal domain-containing protein" evidence="2">
    <location>
        <begin position="23"/>
        <end position="502"/>
    </location>
</feature>
<feature type="domain" description="Lcl C-terminal" evidence="3">
    <location>
        <begin position="237"/>
        <end position="356"/>
    </location>
</feature>
<gene>
    <name evidence="4" type="ORF">Pan181_21250</name>
</gene>
<dbReference type="InterPro" id="IPR011992">
    <property type="entry name" value="EF-hand-dom_pair"/>
</dbReference>
<sequence precursor="true">MSIRQTLSCLMLSAVCVAPTNADEPTAKLPYAIVDTGQTRCYDERRETEYPKPGDHFYGQDAQYQGNAPEYRDNGDGTITDLVTGLMWQADPGGKKSYDEAVAGAAKCQTAGYQDWRLPTIKELYSLIQFTGTDPDPTSRDSSRLRPFIDTNYFQFRYGQASDGDRIIDSQWATSTVYVDRVMFSMPAMFGVNFADGRIKGYPTGRTPRGDAKTFYVIYVRGNTQYGANDYVDHGDGTITDRATGLEWMKVDSISLNAGPRHDGKLDWREALAWAESLEYAGHSDWRLPNAKELHSLVDYGRSPSTTSTAAIDPMFQSTAIRNEGDLLDFGQYWTSTTHASVNSGDSAVYICFGRGLGFMAARGNWTGTKQLLDVHGAGAQRCDPKLGDASRFVQGRGPQGDVVRIYNLVRCVRGGTAEPVAAAPESHTANARPAAAAGRQPPSGGGRGVPGEQWVRRLDRDGDHQVSRQEFDGPVHHFSDFDRNNDGQISPDEAPQGPPRR</sequence>
<keyword evidence="5" id="KW-1185">Reference proteome</keyword>
<reference evidence="4 5" key="1">
    <citation type="submission" date="2019-02" db="EMBL/GenBank/DDBJ databases">
        <title>Deep-cultivation of Planctomycetes and their phenomic and genomic characterization uncovers novel biology.</title>
        <authorList>
            <person name="Wiegand S."/>
            <person name="Jogler M."/>
            <person name="Boedeker C."/>
            <person name="Pinto D."/>
            <person name="Vollmers J."/>
            <person name="Rivas-Marin E."/>
            <person name="Kohn T."/>
            <person name="Peeters S.H."/>
            <person name="Heuer A."/>
            <person name="Rast P."/>
            <person name="Oberbeckmann S."/>
            <person name="Bunk B."/>
            <person name="Jeske O."/>
            <person name="Meyerdierks A."/>
            <person name="Storesund J.E."/>
            <person name="Kallscheuer N."/>
            <person name="Luecker S."/>
            <person name="Lage O.M."/>
            <person name="Pohl T."/>
            <person name="Merkel B.J."/>
            <person name="Hornburger P."/>
            <person name="Mueller R.-W."/>
            <person name="Bruemmer F."/>
            <person name="Labrenz M."/>
            <person name="Spormann A.M."/>
            <person name="Op den Camp H."/>
            <person name="Overmann J."/>
            <person name="Amann R."/>
            <person name="Jetten M.S.M."/>
            <person name="Mascher T."/>
            <person name="Medema M.H."/>
            <person name="Devos D.P."/>
            <person name="Kaster A.-K."/>
            <person name="Ovreas L."/>
            <person name="Rohde M."/>
            <person name="Galperin M.Y."/>
            <person name="Jogler C."/>
        </authorList>
    </citation>
    <scope>NUCLEOTIDE SEQUENCE [LARGE SCALE GENOMIC DNA]</scope>
    <source>
        <strain evidence="4 5">Pan181</strain>
    </source>
</reference>
<dbReference type="EMBL" id="CP036278">
    <property type="protein sequence ID" value="QDU55923.1"/>
    <property type="molecule type" value="Genomic_DNA"/>
</dbReference>
<dbReference type="Proteomes" id="UP000315750">
    <property type="component" value="Chromosome"/>
</dbReference>
<feature type="domain" description="Lcl C-terminal" evidence="3">
    <location>
        <begin position="77"/>
        <end position="203"/>
    </location>
</feature>
<evidence type="ECO:0000256" key="1">
    <source>
        <dbReference type="SAM" id="MobiDB-lite"/>
    </source>
</evidence>
<name>A0A518AMI6_9BACT</name>
<dbReference type="Gene3D" id="1.10.238.10">
    <property type="entry name" value="EF-hand"/>
    <property type="match status" value="1"/>
</dbReference>
<dbReference type="PANTHER" id="PTHR35812:SF1">
    <property type="entry name" value="LIPOPROTEIN"/>
    <property type="match status" value="1"/>
</dbReference>
<feature type="signal peptide" evidence="2">
    <location>
        <begin position="1"/>
        <end position="22"/>
    </location>
</feature>
<proteinExistence type="predicted"/>
<evidence type="ECO:0000313" key="5">
    <source>
        <dbReference type="Proteomes" id="UP000315750"/>
    </source>
</evidence>
<dbReference type="KEGG" id="amuc:Pan181_21250"/>
<dbReference type="Pfam" id="PF07603">
    <property type="entry name" value="Lcl_C"/>
    <property type="match status" value="2"/>
</dbReference>
<keyword evidence="2" id="KW-0732">Signal</keyword>
<evidence type="ECO:0000313" key="4">
    <source>
        <dbReference type="EMBL" id="QDU55923.1"/>
    </source>
</evidence>
<dbReference type="InterPro" id="IPR018247">
    <property type="entry name" value="EF_Hand_1_Ca_BS"/>
</dbReference>
<dbReference type="PANTHER" id="PTHR35812">
    <property type="entry name" value="LIPOPROTEIN"/>
    <property type="match status" value="1"/>
</dbReference>
<dbReference type="PROSITE" id="PS00018">
    <property type="entry name" value="EF_HAND_1"/>
    <property type="match status" value="1"/>
</dbReference>
<organism evidence="4 5">
    <name type="scientific">Aeoliella mucimassa</name>
    <dbReference type="NCBI Taxonomy" id="2527972"/>
    <lineage>
        <taxon>Bacteria</taxon>
        <taxon>Pseudomonadati</taxon>
        <taxon>Planctomycetota</taxon>
        <taxon>Planctomycetia</taxon>
        <taxon>Pirellulales</taxon>
        <taxon>Lacipirellulaceae</taxon>
        <taxon>Aeoliella</taxon>
    </lineage>
</organism>
<protein>
    <recommendedName>
        <fullName evidence="3">Lcl C-terminal domain-containing protein</fullName>
    </recommendedName>
</protein>
<dbReference type="SUPFAM" id="SSF47473">
    <property type="entry name" value="EF-hand"/>
    <property type="match status" value="1"/>
</dbReference>
<evidence type="ECO:0000256" key="2">
    <source>
        <dbReference type="SAM" id="SignalP"/>
    </source>
</evidence>